<feature type="region of interest" description="Disordered" evidence="1">
    <location>
        <begin position="103"/>
        <end position="130"/>
    </location>
</feature>
<reference evidence="2 3" key="1">
    <citation type="journal article" date="2019" name="Nat. Ecol. Evol.">
        <title>Megaphylogeny resolves global patterns of mushroom evolution.</title>
        <authorList>
            <person name="Varga T."/>
            <person name="Krizsan K."/>
            <person name="Foldi C."/>
            <person name="Dima B."/>
            <person name="Sanchez-Garcia M."/>
            <person name="Sanchez-Ramirez S."/>
            <person name="Szollosi G.J."/>
            <person name="Szarkandi J.G."/>
            <person name="Papp V."/>
            <person name="Albert L."/>
            <person name="Andreopoulos W."/>
            <person name="Angelini C."/>
            <person name="Antonin V."/>
            <person name="Barry K.W."/>
            <person name="Bougher N.L."/>
            <person name="Buchanan P."/>
            <person name="Buyck B."/>
            <person name="Bense V."/>
            <person name="Catcheside P."/>
            <person name="Chovatia M."/>
            <person name="Cooper J."/>
            <person name="Damon W."/>
            <person name="Desjardin D."/>
            <person name="Finy P."/>
            <person name="Geml J."/>
            <person name="Haridas S."/>
            <person name="Hughes K."/>
            <person name="Justo A."/>
            <person name="Karasinski D."/>
            <person name="Kautmanova I."/>
            <person name="Kiss B."/>
            <person name="Kocsube S."/>
            <person name="Kotiranta H."/>
            <person name="LaButti K.M."/>
            <person name="Lechner B.E."/>
            <person name="Liimatainen K."/>
            <person name="Lipzen A."/>
            <person name="Lukacs Z."/>
            <person name="Mihaltcheva S."/>
            <person name="Morgado L.N."/>
            <person name="Niskanen T."/>
            <person name="Noordeloos M.E."/>
            <person name="Ohm R.A."/>
            <person name="Ortiz-Santana B."/>
            <person name="Ovrebo C."/>
            <person name="Racz N."/>
            <person name="Riley R."/>
            <person name="Savchenko A."/>
            <person name="Shiryaev A."/>
            <person name="Soop K."/>
            <person name="Spirin V."/>
            <person name="Szebenyi C."/>
            <person name="Tomsovsky M."/>
            <person name="Tulloss R.E."/>
            <person name="Uehling J."/>
            <person name="Grigoriev I.V."/>
            <person name="Vagvolgyi C."/>
            <person name="Papp T."/>
            <person name="Martin F.M."/>
            <person name="Miettinen O."/>
            <person name="Hibbett D.S."/>
            <person name="Nagy L.G."/>
        </authorList>
    </citation>
    <scope>NUCLEOTIDE SEQUENCE [LARGE SCALE GENOMIC DNA]</scope>
    <source>
        <strain evidence="2 3">FP101781</strain>
    </source>
</reference>
<dbReference type="InterPro" id="IPR015943">
    <property type="entry name" value="WD40/YVTN_repeat-like_dom_sf"/>
</dbReference>
<comment type="caution">
    <text evidence="2">The sequence shown here is derived from an EMBL/GenBank/DDBJ whole genome shotgun (WGS) entry which is preliminary data.</text>
</comment>
<organism evidence="2 3">
    <name type="scientific">Coprinellus micaceus</name>
    <name type="common">Glistening ink-cap mushroom</name>
    <name type="synonym">Coprinus micaceus</name>
    <dbReference type="NCBI Taxonomy" id="71717"/>
    <lineage>
        <taxon>Eukaryota</taxon>
        <taxon>Fungi</taxon>
        <taxon>Dikarya</taxon>
        <taxon>Basidiomycota</taxon>
        <taxon>Agaricomycotina</taxon>
        <taxon>Agaricomycetes</taxon>
        <taxon>Agaricomycetidae</taxon>
        <taxon>Agaricales</taxon>
        <taxon>Agaricineae</taxon>
        <taxon>Psathyrellaceae</taxon>
        <taxon>Coprinellus</taxon>
    </lineage>
</organism>
<evidence type="ECO:0000313" key="3">
    <source>
        <dbReference type="Proteomes" id="UP000298030"/>
    </source>
</evidence>
<dbReference type="STRING" id="71717.A0A4Y7SQA4"/>
<dbReference type="Gene3D" id="2.130.10.10">
    <property type="entry name" value="YVTN repeat-like/Quinoprotein amine dehydrogenase"/>
    <property type="match status" value="1"/>
</dbReference>
<keyword evidence="3" id="KW-1185">Reference proteome</keyword>
<sequence length="130" mass="14349">MINLRSESAFRPVDLAALCIERNNQPTKKNGGQWDADIFFNGHAIGCNAISWAPAVVPGSLITPQQPSSAAHGQPLQPRVVKRFASAGCDNLVKVWGYREDPQPASRRRLRKATPQPASRRRLRKATPQL</sequence>
<accession>A0A4Y7SQA4</accession>
<name>A0A4Y7SQA4_COPMI</name>
<proteinExistence type="predicted"/>
<evidence type="ECO:0008006" key="4">
    <source>
        <dbReference type="Google" id="ProtNLM"/>
    </source>
</evidence>
<evidence type="ECO:0000256" key="1">
    <source>
        <dbReference type="SAM" id="MobiDB-lite"/>
    </source>
</evidence>
<dbReference type="AlphaFoldDB" id="A0A4Y7SQA4"/>
<evidence type="ECO:0000313" key="2">
    <source>
        <dbReference type="EMBL" id="TEB23972.1"/>
    </source>
</evidence>
<dbReference type="OrthoDB" id="364224at2759"/>
<protein>
    <recommendedName>
        <fullName evidence="4">WD40 repeat-like protein</fullName>
    </recommendedName>
</protein>
<gene>
    <name evidence="2" type="ORF">FA13DRAFT_1739612</name>
</gene>
<dbReference type="Proteomes" id="UP000298030">
    <property type="component" value="Unassembled WGS sequence"/>
</dbReference>
<feature type="compositionally biased region" description="Basic residues" evidence="1">
    <location>
        <begin position="119"/>
        <end position="130"/>
    </location>
</feature>
<dbReference type="EMBL" id="QPFP01000072">
    <property type="protein sequence ID" value="TEB23972.1"/>
    <property type="molecule type" value="Genomic_DNA"/>
</dbReference>